<dbReference type="Proteomes" id="UP000054495">
    <property type="component" value="Unassembled WGS sequence"/>
</dbReference>
<accession>A0A0D6M8W2</accession>
<protein>
    <submittedName>
        <fullName evidence="1">Uncharacterized protein</fullName>
    </submittedName>
</protein>
<dbReference type="AlphaFoldDB" id="A0A0D6M8W2"/>
<organism evidence="1 2">
    <name type="scientific">Ancylostoma ceylanicum</name>
    <dbReference type="NCBI Taxonomy" id="53326"/>
    <lineage>
        <taxon>Eukaryota</taxon>
        <taxon>Metazoa</taxon>
        <taxon>Ecdysozoa</taxon>
        <taxon>Nematoda</taxon>
        <taxon>Chromadorea</taxon>
        <taxon>Rhabditida</taxon>
        <taxon>Rhabditina</taxon>
        <taxon>Rhabditomorpha</taxon>
        <taxon>Strongyloidea</taxon>
        <taxon>Ancylostomatidae</taxon>
        <taxon>Ancylostomatinae</taxon>
        <taxon>Ancylostoma</taxon>
    </lineage>
</organism>
<dbReference type="EMBL" id="KE124870">
    <property type="protein sequence ID" value="EPB76282.1"/>
    <property type="molecule type" value="Genomic_DNA"/>
</dbReference>
<gene>
    <name evidence="1" type="ORF">ANCCEY_04644</name>
</gene>
<keyword evidence="2" id="KW-1185">Reference proteome</keyword>
<evidence type="ECO:0000313" key="1">
    <source>
        <dbReference type="EMBL" id="EPB76282.1"/>
    </source>
</evidence>
<sequence length="134" mass="15622">MYGHGYGYGGYGGYGYGYVAVATPVYYGLTLLNDQNVLQRIYVTTWYYPDYHGMFLWQTQQTRLLVKQSTKMGKMDRDGVYEKSEDVNVMFYNSLSFLGENYDGPEYKHKEEKKKRYGYGYVAVATPVYYGEKN</sequence>
<evidence type="ECO:0000313" key="2">
    <source>
        <dbReference type="Proteomes" id="UP000054495"/>
    </source>
</evidence>
<reference evidence="1 2" key="1">
    <citation type="submission" date="2013-05" db="EMBL/GenBank/DDBJ databases">
        <title>Draft genome of the parasitic nematode Anyclostoma ceylanicum.</title>
        <authorList>
            <person name="Mitreva M."/>
        </authorList>
    </citation>
    <scope>NUCLEOTIDE SEQUENCE [LARGE SCALE GENOMIC DNA]</scope>
</reference>
<name>A0A0D6M8W2_9BILA</name>
<proteinExistence type="predicted"/>